<accession>A0A1V2LJA1</accession>
<reference evidence="2" key="1">
    <citation type="journal article" date="2017" name="Genome Announc.">
        <title>Genome sequences of Cyberlindnera fabianii 65, Pichia kudriavzevii 129, and Saccharomyces cerevisiae 131 isolated from fermented masau fruits in Zimbabwe.</title>
        <authorList>
            <person name="van Rijswijck I.M.H."/>
            <person name="Derks M.F.L."/>
            <person name="Abee T."/>
            <person name="de Ridder D."/>
            <person name="Smid E.J."/>
        </authorList>
    </citation>
    <scope>NUCLEOTIDE SEQUENCE [LARGE SCALE GENOMIC DNA]</scope>
    <source>
        <strain evidence="2">129</strain>
    </source>
</reference>
<sequence>MTETGNFTSMDLPYESGLTTLTVAEEEICWFSSSFCSHRFCLKVYVQAGEFKVADEKVIFYDADSPTTLMKFLQFHENSGYLLFHSHIKFAMLSFRVLQFGSFYVLTESSE</sequence>
<organism evidence="1 2">
    <name type="scientific">Pichia kudriavzevii</name>
    <name type="common">Yeast</name>
    <name type="synonym">Issatchenkia orientalis</name>
    <dbReference type="NCBI Taxonomy" id="4909"/>
    <lineage>
        <taxon>Eukaryota</taxon>
        <taxon>Fungi</taxon>
        <taxon>Dikarya</taxon>
        <taxon>Ascomycota</taxon>
        <taxon>Saccharomycotina</taxon>
        <taxon>Pichiomycetes</taxon>
        <taxon>Pichiales</taxon>
        <taxon>Pichiaceae</taxon>
        <taxon>Pichia</taxon>
    </lineage>
</organism>
<dbReference type="EMBL" id="MQVM01000019">
    <property type="protein sequence ID" value="ONH72680.1"/>
    <property type="molecule type" value="Genomic_DNA"/>
</dbReference>
<evidence type="ECO:0000313" key="1">
    <source>
        <dbReference type="EMBL" id="ONH72680.1"/>
    </source>
</evidence>
<protein>
    <submittedName>
        <fullName evidence="1">Uncharacterized protein</fullName>
    </submittedName>
</protein>
<name>A0A1V2LJA1_PICKU</name>
<proteinExistence type="predicted"/>
<comment type="caution">
    <text evidence="1">The sequence shown here is derived from an EMBL/GenBank/DDBJ whole genome shotgun (WGS) entry which is preliminary data.</text>
</comment>
<gene>
    <name evidence="1" type="ORF">BOH78_3657</name>
</gene>
<dbReference type="AlphaFoldDB" id="A0A1V2LJA1"/>
<evidence type="ECO:0000313" key="2">
    <source>
        <dbReference type="Proteomes" id="UP000189274"/>
    </source>
</evidence>
<dbReference type="Proteomes" id="UP000189274">
    <property type="component" value="Unassembled WGS sequence"/>
</dbReference>